<dbReference type="PRINTS" id="PR00105">
    <property type="entry name" value="C5METTRFRASE"/>
</dbReference>
<gene>
    <name evidence="6" type="ORF">HK105_205869</name>
</gene>
<dbReference type="InterPro" id="IPR001525">
    <property type="entry name" value="C5_MeTfrase"/>
</dbReference>
<dbReference type="Proteomes" id="UP001527925">
    <property type="component" value="Unassembled WGS sequence"/>
</dbReference>
<keyword evidence="1 4" id="KW-0489">Methyltransferase</keyword>
<dbReference type="SUPFAM" id="SSF53335">
    <property type="entry name" value="S-adenosyl-L-methionine-dependent methyltransferases"/>
    <property type="match status" value="1"/>
</dbReference>
<accession>A0ABR4N4S2</accession>
<keyword evidence="2 4" id="KW-0808">Transferase</keyword>
<evidence type="ECO:0000256" key="4">
    <source>
        <dbReference type="PROSITE-ProRule" id="PRU01016"/>
    </source>
</evidence>
<dbReference type="Gene3D" id="3.90.120.10">
    <property type="entry name" value="DNA Methylase, subunit A, domain 2"/>
    <property type="match status" value="1"/>
</dbReference>
<evidence type="ECO:0000256" key="1">
    <source>
        <dbReference type="ARBA" id="ARBA00022603"/>
    </source>
</evidence>
<feature type="region of interest" description="Disordered" evidence="5">
    <location>
        <begin position="362"/>
        <end position="442"/>
    </location>
</feature>
<proteinExistence type="inferred from homology"/>
<protein>
    <recommendedName>
        <fullName evidence="8">DNA (cytosine-5-)-methyltransferase</fullName>
    </recommendedName>
</protein>
<evidence type="ECO:0000256" key="5">
    <source>
        <dbReference type="SAM" id="MobiDB-lite"/>
    </source>
</evidence>
<organism evidence="6 7">
    <name type="scientific">Polyrhizophydium stewartii</name>
    <dbReference type="NCBI Taxonomy" id="2732419"/>
    <lineage>
        <taxon>Eukaryota</taxon>
        <taxon>Fungi</taxon>
        <taxon>Fungi incertae sedis</taxon>
        <taxon>Chytridiomycota</taxon>
        <taxon>Chytridiomycota incertae sedis</taxon>
        <taxon>Chytridiomycetes</taxon>
        <taxon>Rhizophydiales</taxon>
        <taxon>Rhizophydiales incertae sedis</taxon>
        <taxon>Polyrhizophydium</taxon>
    </lineage>
</organism>
<dbReference type="PANTHER" id="PTHR46098:SF1">
    <property type="entry name" value="TRNA (CYTOSINE(38)-C(5))-METHYLTRANSFERASE"/>
    <property type="match status" value="1"/>
</dbReference>
<reference evidence="6 7" key="1">
    <citation type="submission" date="2023-09" db="EMBL/GenBank/DDBJ databases">
        <title>Pangenome analysis of Batrachochytrium dendrobatidis and related Chytrids.</title>
        <authorList>
            <person name="Yacoub M.N."/>
            <person name="Stajich J.E."/>
            <person name="James T.Y."/>
        </authorList>
    </citation>
    <scope>NUCLEOTIDE SEQUENCE [LARGE SCALE GENOMIC DNA]</scope>
    <source>
        <strain evidence="6 7">JEL0888</strain>
    </source>
</reference>
<evidence type="ECO:0000256" key="3">
    <source>
        <dbReference type="ARBA" id="ARBA00022691"/>
    </source>
</evidence>
<evidence type="ECO:0000313" key="7">
    <source>
        <dbReference type="Proteomes" id="UP001527925"/>
    </source>
</evidence>
<dbReference type="InterPro" id="IPR029063">
    <property type="entry name" value="SAM-dependent_MTases_sf"/>
</dbReference>
<evidence type="ECO:0000256" key="2">
    <source>
        <dbReference type="ARBA" id="ARBA00022679"/>
    </source>
</evidence>
<dbReference type="Pfam" id="PF00145">
    <property type="entry name" value="DNA_methylase"/>
    <property type="match status" value="2"/>
</dbReference>
<dbReference type="PROSITE" id="PS51679">
    <property type="entry name" value="SAM_MT_C5"/>
    <property type="match status" value="1"/>
</dbReference>
<dbReference type="PANTHER" id="PTHR46098">
    <property type="entry name" value="TRNA (CYTOSINE(38)-C(5))-METHYLTRANSFERASE"/>
    <property type="match status" value="1"/>
</dbReference>
<sequence length="515" mass="56091">METGDGPRAAEPRGGPPVPRVLRAVEFYSGIGGFHAGLAKTGRPYTVVSAHDMNEHANAVYAHNFPGVQVDARNVGFLRPAELAAARADLWMLAPPCQPYSRKGARLQSRDARAESFLKLLDAIAVMSVWEDRWRQQQQQQQAAGAQESAAYAPAVEIPEDLAVPDAPPDAEHIAPPRYLIVENVFGFERSDTFTYMDARLRAAGYVWQAFETNPLALGVPYSRPRVFVLARKRDAPASPRWDASLDYTVVPAARVPALLRGTDEPPVSQTLAAFLDHPVPSDGEPVVFVAEKDLWAAAKHFDFVGPQSVRSCCFTKGYGSYARGGGSVVRTDVAPGWEDHEREAMRRYNELLTQYNAAAVRAGSSSGGGGDAGDDDAGDTLEDSEEVSQGTMDSPPADDGPASQDVADADGAPQMQDPARPPLYGHRRQPRTRQNKRKAAAAAKPAARWWHRLGECPLAPLGLRYFTAREMARLHGFADSFEFPASTTTLQRFRLVGNSLHADVARMLLDILLP</sequence>
<comment type="caution">
    <text evidence="6">The sequence shown here is derived from an EMBL/GenBank/DDBJ whole genome shotgun (WGS) entry which is preliminary data.</text>
</comment>
<keyword evidence="7" id="KW-1185">Reference proteome</keyword>
<comment type="similarity">
    <text evidence="4">Belongs to the class I-like SAM-binding methyltransferase superfamily. C5-methyltransferase family.</text>
</comment>
<keyword evidence="3 4" id="KW-0949">S-adenosyl-L-methionine</keyword>
<dbReference type="Gene3D" id="3.40.50.150">
    <property type="entry name" value="Vaccinia Virus protein VP39"/>
    <property type="match status" value="1"/>
</dbReference>
<feature type="active site" evidence="4">
    <location>
        <position position="97"/>
    </location>
</feature>
<feature type="compositionally biased region" description="Basic residues" evidence="5">
    <location>
        <begin position="426"/>
        <end position="440"/>
    </location>
</feature>
<evidence type="ECO:0008006" key="8">
    <source>
        <dbReference type="Google" id="ProtNLM"/>
    </source>
</evidence>
<dbReference type="InterPro" id="IPR050750">
    <property type="entry name" value="C5-MTase"/>
</dbReference>
<feature type="compositionally biased region" description="Acidic residues" evidence="5">
    <location>
        <begin position="373"/>
        <end position="387"/>
    </location>
</feature>
<dbReference type="EMBL" id="JADGIZ020000032">
    <property type="protein sequence ID" value="KAL2914520.1"/>
    <property type="molecule type" value="Genomic_DNA"/>
</dbReference>
<evidence type="ECO:0000313" key="6">
    <source>
        <dbReference type="EMBL" id="KAL2914520.1"/>
    </source>
</evidence>
<name>A0ABR4N4S2_9FUNG</name>